<dbReference type="Proteomes" id="UP000275571">
    <property type="component" value="Chromosome"/>
</dbReference>
<dbReference type="CDD" id="cd06223">
    <property type="entry name" value="PRTases_typeI"/>
    <property type="match status" value="1"/>
</dbReference>
<dbReference type="SUPFAM" id="SSF53271">
    <property type="entry name" value="PRTase-like"/>
    <property type="match status" value="1"/>
</dbReference>
<evidence type="ECO:0000313" key="2">
    <source>
        <dbReference type="EMBL" id="AYE36646.1"/>
    </source>
</evidence>
<dbReference type="Gene3D" id="3.40.50.2020">
    <property type="match status" value="1"/>
</dbReference>
<keyword evidence="2" id="KW-0808">Transferase</keyword>
<dbReference type="OrthoDB" id="350434at2"/>
<evidence type="ECO:0000256" key="1">
    <source>
        <dbReference type="ARBA" id="ARBA00008007"/>
    </source>
</evidence>
<dbReference type="PANTHER" id="PTHR47505:SF1">
    <property type="entry name" value="DNA UTILIZATION PROTEIN YHGH"/>
    <property type="match status" value="1"/>
</dbReference>
<evidence type="ECO:0000313" key="3">
    <source>
        <dbReference type="Proteomes" id="UP000275571"/>
    </source>
</evidence>
<proteinExistence type="inferred from homology"/>
<dbReference type="EMBL" id="CP028884">
    <property type="protein sequence ID" value="AYE36646.1"/>
    <property type="molecule type" value="Genomic_DNA"/>
</dbReference>
<dbReference type="GO" id="GO:0016757">
    <property type="term" value="F:glycosyltransferase activity"/>
    <property type="evidence" value="ECO:0007669"/>
    <property type="project" value="UniProtKB-KW"/>
</dbReference>
<reference evidence="2 3" key="1">
    <citation type="journal article" date="2018" name="Infect. Genet. Evol.">
        <title>Genome-wide analysis of Borrelia turcica and 'Candidatus Borrelia tachyglossi' shows relapsing fever-like genomes with unique genomic links to Lyme disease Borrelia.</title>
        <authorList>
            <person name="Gofton A.W."/>
            <person name="Margos G."/>
            <person name="Fingerle V."/>
            <person name="Hepner S."/>
            <person name="Loh S.M."/>
            <person name="Ryan U."/>
            <person name="Irwin P."/>
            <person name="Oskam C.L."/>
        </authorList>
    </citation>
    <scope>NUCLEOTIDE SEQUENCE [LARGE SCALE GENOMIC DNA]</scope>
    <source>
        <strain evidence="2 3">IST7</strain>
    </source>
</reference>
<dbReference type="RefSeq" id="WP_120104566.1">
    <property type="nucleotide sequence ID" value="NZ_CP028884.1"/>
</dbReference>
<sequence>MAYGMGVFKSIFLPFCSCCHRNYVYSNALCKRCIEFLNFKIKSSDDILYFFEYRDEYKKMVLSYKKDGQKALGRFFANGILKFLVDIDFDMVVSVPCSMKRKLFYGFDHMEYIGNLLAKNGINYVNILKRGWSKSQKLLRGRLRLNNLENKIKLRLKNKDIKCKRIVLIDDIVTTGTSMSFCEDILIKNGACRVVKLSISKVF</sequence>
<keyword evidence="2" id="KW-0328">Glycosyltransferase</keyword>
<protein>
    <submittedName>
        <fullName evidence="2">Amidophosphoribosyltransferase</fullName>
    </submittedName>
</protein>
<dbReference type="InterPro" id="IPR029057">
    <property type="entry name" value="PRTase-like"/>
</dbReference>
<dbReference type="InterPro" id="IPR051910">
    <property type="entry name" value="ComF/GntX_DNA_util-trans"/>
</dbReference>
<accession>A0A386PM37</accession>
<dbReference type="InterPro" id="IPR000836">
    <property type="entry name" value="PRTase_dom"/>
</dbReference>
<keyword evidence="3" id="KW-1185">Reference proteome</keyword>
<comment type="similarity">
    <text evidence="1">Belongs to the ComF/GntX family.</text>
</comment>
<gene>
    <name evidence="2" type="ORF">DB313_04195</name>
</gene>
<dbReference type="PANTHER" id="PTHR47505">
    <property type="entry name" value="DNA UTILIZATION PROTEIN YHGH"/>
    <property type="match status" value="1"/>
</dbReference>
<dbReference type="AlphaFoldDB" id="A0A386PM37"/>
<name>A0A386PM37_9SPIR</name>
<dbReference type="KEGG" id="btur:DB313_04195"/>
<organism evidence="2 3">
    <name type="scientific">Borrelia turcica IST7</name>
    <dbReference type="NCBI Taxonomy" id="1104446"/>
    <lineage>
        <taxon>Bacteria</taxon>
        <taxon>Pseudomonadati</taxon>
        <taxon>Spirochaetota</taxon>
        <taxon>Spirochaetia</taxon>
        <taxon>Spirochaetales</taxon>
        <taxon>Borreliaceae</taxon>
        <taxon>Borrelia</taxon>
    </lineage>
</organism>